<gene>
    <name evidence="7" type="ORF">F3F73_00925</name>
</gene>
<dbReference type="Gene3D" id="2.60.120.200">
    <property type="match status" value="1"/>
</dbReference>
<protein>
    <submittedName>
        <fullName evidence="7">T9SS type A sorting domain-containing protein</fullName>
    </submittedName>
</protein>
<accession>A0A7J4XP19</accession>
<evidence type="ECO:0000259" key="5">
    <source>
        <dbReference type="PROSITE" id="PS50022"/>
    </source>
</evidence>
<dbReference type="InterPro" id="IPR013320">
    <property type="entry name" value="ConA-like_dom_sf"/>
</dbReference>
<evidence type="ECO:0000256" key="1">
    <source>
        <dbReference type="ARBA" id="ARBA00022801"/>
    </source>
</evidence>
<feature type="active site" description="Proton donor" evidence="3">
    <location>
        <position position="302"/>
    </location>
</feature>
<dbReference type="Gene3D" id="3.20.20.80">
    <property type="entry name" value="Glycosidases"/>
    <property type="match status" value="1"/>
</dbReference>
<dbReference type="PROSITE" id="PS50022">
    <property type="entry name" value="FA58C_3"/>
    <property type="match status" value="1"/>
</dbReference>
<dbReference type="NCBIfam" id="TIGR04183">
    <property type="entry name" value="Por_Secre_tail"/>
    <property type="match status" value="1"/>
</dbReference>
<evidence type="ECO:0000256" key="3">
    <source>
        <dbReference type="PROSITE-ProRule" id="PRU01353"/>
    </source>
</evidence>
<evidence type="ECO:0000313" key="8">
    <source>
        <dbReference type="Proteomes" id="UP000422221"/>
    </source>
</evidence>
<evidence type="ECO:0000313" key="7">
    <source>
        <dbReference type="EMBL" id="KAA3770552.1"/>
    </source>
</evidence>
<comment type="caution">
    <text evidence="7">The sequence shown here is derived from an EMBL/GenBank/DDBJ whole genome shotgun (WGS) entry which is preliminary data.</text>
</comment>
<proteinExistence type="inferred from homology"/>
<dbReference type="SUPFAM" id="SSF55545">
    <property type="entry name" value="beta-N-acetylhexosaminidase-like domain"/>
    <property type="match status" value="1"/>
</dbReference>
<keyword evidence="2 3" id="KW-0326">Glycosidase</keyword>
<dbReference type="PANTHER" id="PTHR13170:SF16">
    <property type="entry name" value="PROTEIN O-GLCNACASE"/>
    <property type="match status" value="1"/>
</dbReference>
<dbReference type="InterPro" id="IPR000421">
    <property type="entry name" value="FA58C"/>
</dbReference>
<dbReference type="Pfam" id="PF18998">
    <property type="entry name" value="Flg_new_2"/>
    <property type="match status" value="1"/>
</dbReference>
<dbReference type="GO" id="GO:1901135">
    <property type="term" value="P:carbohydrate derivative metabolic process"/>
    <property type="evidence" value="ECO:0007669"/>
    <property type="project" value="UniProtKB-ARBA"/>
</dbReference>
<feature type="signal peptide" evidence="4">
    <location>
        <begin position="1"/>
        <end position="18"/>
    </location>
</feature>
<comment type="similarity">
    <text evidence="3">Belongs to the glycosyl hydrolase 84 family.</text>
</comment>
<dbReference type="Gene3D" id="3.30.379.10">
    <property type="entry name" value="Chitobiase/beta-hexosaminidase domain 2-like"/>
    <property type="match status" value="1"/>
</dbReference>
<feature type="domain" description="GH84" evidence="6">
    <location>
        <begin position="172"/>
        <end position="459"/>
    </location>
</feature>
<dbReference type="Pfam" id="PF02838">
    <property type="entry name" value="Glyco_hydro_20b"/>
    <property type="match status" value="1"/>
</dbReference>
<dbReference type="InterPro" id="IPR044060">
    <property type="entry name" value="Bacterial_rp_domain"/>
</dbReference>
<dbReference type="Proteomes" id="UP000422221">
    <property type="component" value="Unassembled WGS sequence"/>
</dbReference>
<sequence length="1528" mass="169647">MKNILLFTLLLCSMTLHAQTYRVYPVPQKVTMNGNTIKMTPNVNIVKETGINEITINRVQEVLTDAGFSFTVSNTLTDDQTNILIGINGSKEIADNYATSHSLSRDVFAAANNKYDPHLLQINNHHAQGDIIILGDHTGSAYYGMATLEQILEQTDGNNLQTATFEDYSHTQYRGIVEGFYGHPYSTESRLNLLDYCKRYKMNMFVYGPKADPYHAGKWREDYPTTITDQERHMGLITQDDLRELASKAKACNVAFIWSIHPALEGGGINFSNLDPGVEAIMEKFDHLHKLGIRHFGVSIDDMSGHPYNQSDLADKAQVKLYEKFNKTGVSEEDKVGPLLFVPTQYALNYGTSTLSSFKNIHKDVLVAFTGYDCFSNIRGSACDRMADLIGRNPIMWWNNPVNDDYDEFLYMHGLTARWIIEDKTPISSLQGLVLNPMNQGQVSKIALFSSADYAWNPAKFDESASWEASLSSIVAEPELTEALKTFIGVMSAYTTHDTRTPEGEKFSPLYTAFQSAYSKENIPDATQLLSEMKKANEACKVLQTLKDSENKEYNLFYEDINCWLAKVESMTDIVVKSISLMKNQSDLSSWTDFAIAQANAQKIHTDPKFQLSVLEGKGTSSYEEFKEVQPTPKYLDPFIDFLAGKLSDHAPQLPERSREMEVITNIKNLSEVNIQAEENVTKLSGLNAVTLKPGEYIGIFFNAIKEVTTGILPASLTDNLSTEYSINGKEWTGFIPTEESTEQMAYFRIVNNSNSDQLIPINEISFRMPASESSVPLEATTNMGTYQTYNIKNVIDGNYSTKFWSSSAQKIGDYIQLDFGASAARFDITLHFADGDMPTGEALIQLSDNAQDWTTVKSFTASAISNSIYTCNAGGKSARYVRLYLKSISGNNWFQLTEFEVTSSRITPVAEDNEGNPITLLDDRSLAAGYQAQDAGYVIYRFIENISIDEIQIFHNSIFVPTADKPTITVCANGKWINKGELDAACTSVQVANLKNISQLKITWNKDNIPVLYEIMPIENPFIEENKAITIPQTSGTSGYRLQVPETILGDRSGSDTDRTGKSFTLASWVNMDKFTNESKNKGNVIMGHGPQVHMNYNGSLILSTTENGELKVIAGASNKIDQTLSTRISLNTWTYLTLIYDNDTHKVSVYKDGISTGEEIQLNNKLELFPDDPCIFFVGGMGFSGLCDELQFFNKALSAAEVQQAYQTPQDIPNLTAWYTFNSIDGSSEGAFLNKATVTDKTDEEAVFFEYTGTKSSDGGLISGTVTEAVPTLADGRVPAAVFYTVTVPAEVANGTLTVMNGDIPLVAGENQIEEGTVLTITVIPDKGYQLKSVKVNGTEIKGNTFILEKESIITVEFMQDATARRNITCNITGNGTVQITDDENNAYENGVASILDETKITLTFIPETGYELNDFIFDGDSMFDDLVDNQFIFTIDDDYTFDVIFSKITSVRNTSEEAVSIRYESGELYVQGMNAGDKLDIYDITGKYIRTSTISKTDVAELADGCYLVRVSLGNAVKTAKFIKR</sequence>
<dbReference type="InterPro" id="IPR051822">
    <property type="entry name" value="Glycosyl_Hydrolase_84"/>
</dbReference>
<dbReference type="GO" id="GO:0015929">
    <property type="term" value="F:hexosaminidase activity"/>
    <property type="evidence" value="ECO:0007669"/>
    <property type="project" value="UniProtKB-ARBA"/>
</dbReference>
<dbReference type="Pfam" id="PF13385">
    <property type="entry name" value="Laminin_G_3"/>
    <property type="match status" value="1"/>
</dbReference>
<dbReference type="RefSeq" id="WP_130057938.1">
    <property type="nucleotide sequence ID" value="NZ_JADNPJ010000001.1"/>
</dbReference>
<dbReference type="InterPro" id="IPR011496">
    <property type="entry name" value="O-GlcNAcase_cat"/>
</dbReference>
<evidence type="ECO:0000256" key="4">
    <source>
        <dbReference type="SAM" id="SignalP"/>
    </source>
</evidence>
<dbReference type="InterPro" id="IPR008979">
    <property type="entry name" value="Galactose-bd-like_sf"/>
</dbReference>
<dbReference type="InterPro" id="IPR026444">
    <property type="entry name" value="Secre_tail"/>
</dbReference>
<dbReference type="InterPro" id="IPR017853">
    <property type="entry name" value="GH"/>
</dbReference>
<dbReference type="Gene3D" id="1.20.58.460">
    <property type="entry name" value="Hyaluronidase post-catalytic domain-like"/>
    <property type="match status" value="1"/>
</dbReference>
<dbReference type="SUPFAM" id="SSF49785">
    <property type="entry name" value="Galactose-binding domain-like"/>
    <property type="match status" value="1"/>
</dbReference>
<evidence type="ECO:0000256" key="2">
    <source>
        <dbReference type="ARBA" id="ARBA00023295"/>
    </source>
</evidence>
<dbReference type="Pfam" id="PF07555">
    <property type="entry name" value="NAGidase"/>
    <property type="match status" value="1"/>
</dbReference>
<organism evidence="7 8">
    <name type="scientific">Bacteroides salyersiae</name>
    <dbReference type="NCBI Taxonomy" id="291644"/>
    <lineage>
        <taxon>Bacteria</taxon>
        <taxon>Pseudomonadati</taxon>
        <taxon>Bacteroidota</taxon>
        <taxon>Bacteroidia</taxon>
        <taxon>Bacteroidales</taxon>
        <taxon>Bacteroidaceae</taxon>
        <taxon>Bacteroides</taxon>
    </lineage>
</organism>
<dbReference type="PANTHER" id="PTHR13170">
    <property type="entry name" value="O-GLCNACASE"/>
    <property type="match status" value="1"/>
</dbReference>
<dbReference type="PROSITE" id="PS52009">
    <property type="entry name" value="GH84"/>
    <property type="match status" value="1"/>
</dbReference>
<dbReference type="SUPFAM" id="SSF51445">
    <property type="entry name" value="(Trans)glycosidases"/>
    <property type="match status" value="1"/>
</dbReference>
<dbReference type="EMBL" id="VWMK01000001">
    <property type="protein sequence ID" value="KAA3770552.1"/>
    <property type="molecule type" value="Genomic_DNA"/>
</dbReference>
<feature type="chain" id="PRO_5029491383" evidence="4">
    <location>
        <begin position="19"/>
        <end position="1528"/>
    </location>
</feature>
<evidence type="ECO:0000259" key="6">
    <source>
        <dbReference type="PROSITE" id="PS52009"/>
    </source>
</evidence>
<dbReference type="SUPFAM" id="SSF49899">
    <property type="entry name" value="Concanavalin A-like lectins/glucanases"/>
    <property type="match status" value="1"/>
</dbReference>
<name>A0A7J4XP19_9BACE</name>
<dbReference type="GO" id="GO:0005975">
    <property type="term" value="P:carbohydrate metabolic process"/>
    <property type="evidence" value="ECO:0007669"/>
    <property type="project" value="UniProtKB-ARBA"/>
</dbReference>
<dbReference type="Pfam" id="PF00754">
    <property type="entry name" value="F5_F8_type_C"/>
    <property type="match status" value="1"/>
</dbReference>
<feature type="domain" description="F5/8 type C" evidence="5">
    <location>
        <begin position="762"/>
        <end position="905"/>
    </location>
</feature>
<reference evidence="7 8" key="1">
    <citation type="journal article" date="2019" name="Nat. Med.">
        <title>A library of human gut bacterial isolates paired with longitudinal multiomics data enables mechanistic microbiome research.</title>
        <authorList>
            <person name="Poyet M."/>
            <person name="Groussin M."/>
            <person name="Gibbons S.M."/>
            <person name="Avila-Pacheco J."/>
            <person name="Jiang X."/>
            <person name="Kearney S.M."/>
            <person name="Perrotta A.R."/>
            <person name="Berdy B."/>
            <person name="Zhao S."/>
            <person name="Lieberman T.D."/>
            <person name="Swanson P.K."/>
            <person name="Smith M."/>
            <person name="Roesemann S."/>
            <person name="Alexander J.E."/>
            <person name="Rich S.A."/>
            <person name="Livny J."/>
            <person name="Vlamakis H."/>
            <person name="Clish C."/>
            <person name="Bullock K."/>
            <person name="Deik A."/>
            <person name="Scott J."/>
            <person name="Pierce K.A."/>
            <person name="Xavier R.J."/>
            <person name="Alm E.J."/>
        </authorList>
    </citation>
    <scope>NUCLEOTIDE SEQUENCE [LARGE SCALE GENOMIC DNA]</scope>
    <source>
        <strain evidence="7 8">BIOML-A10</strain>
    </source>
</reference>
<dbReference type="Gene3D" id="2.60.120.260">
    <property type="entry name" value="Galactose-binding domain-like"/>
    <property type="match status" value="1"/>
</dbReference>
<dbReference type="InterPro" id="IPR015882">
    <property type="entry name" value="HEX_bac_N"/>
</dbReference>
<keyword evidence="4" id="KW-0732">Signal</keyword>
<dbReference type="InterPro" id="IPR029018">
    <property type="entry name" value="Hex-like_dom2"/>
</dbReference>
<keyword evidence="1 3" id="KW-0378">Hydrolase</keyword>